<evidence type="ECO:0000256" key="1">
    <source>
        <dbReference type="SAM" id="Coils"/>
    </source>
</evidence>
<accession>A0ABD3Q0R6</accession>
<proteinExistence type="predicted"/>
<keyword evidence="4" id="KW-1185">Reference proteome</keyword>
<evidence type="ECO:0000313" key="3">
    <source>
        <dbReference type="EMBL" id="KAL3793960.1"/>
    </source>
</evidence>
<feature type="compositionally biased region" description="Polar residues" evidence="2">
    <location>
        <begin position="54"/>
        <end position="69"/>
    </location>
</feature>
<name>A0ABD3Q0R6_9STRA</name>
<reference evidence="3 4" key="1">
    <citation type="journal article" date="2020" name="G3 (Bethesda)">
        <title>Improved Reference Genome for Cyclotella cryptica CCMP332, a Model for Cell Wall Morphogenesis, Salinity Adaptation, and Lipid Production in Diatoms (Bacillariophyta).</title>
        <authorList>
            <person name="Roberts W.R."/>
            <person name="Downey K.M."/>
            <person name="Ruck E.C."/>
            <person name="Traller J.C."/>
            <person name="Alverson A.J."/>
        </authorList>
    </citation>
    <scope>NUCLEOTIDE SEQUENCE [LARGE SCALE GENOMIC DNA]</scope>
    <source>
        <strain evidence="3 4">CCMP332</strain>
    </source>
</reference>
<comment type="caution">
    <text evidence="3">The sequence shown here is derived from an EMBL/GenBank/DDBJ whole genome shotgun (WGS) entry which is preliminary data.</text>
</comment>
<organism evidence="3 4">
    <name type="scientific">Cyclotella cryptica</name>
    <dbReference type="NCBI Taxonomy" id="29204"/>
    <lineage>
        <taxon>Eukaryota</taxon>
        <taxon>Sar</taxon>
        <taxon>Stramenopiles</taxon>
        <taxon>Ochrophyta</taxon>
        <taxon>Bacillariophyta</taxon>
        <taxon>Coscinodiscophyceae</taxon>
        <taxon>Thalassiosirophycidae</taxon>
        <taxon>Stephanodiscales</taxon>
        <taxon>Stephanodiscaceae</taxon>
        <taxon>Cyclotella</taxon>
    </lineage>
</organism>
<evidence type="ECO:0000256" key="2">
    <source>
        <dbReference type="SAM" id="MobiDB-lite"/>
    </source>
</evidence>
<keyword evidence="1" id="KW-0175">Coiled coil</keyword>
<feature type="region of interest" description="Disordered" evidence="2">
    <location>
        <begin position="37"/>
        <end position="82"/>
    </location>
</feature>
<feature type="region of interest" description="Disordered" evidence="2">
    <location>
        <begin position="1"/>
        <end position="21"/>
    </location>
</feature>
<dbReference type="EMBL" id="JABMIG020000085">
    <property type="protein sequence ID" value="KAL3793960.1"/>
    <property type="molecule type" value="Genomic_DNA"/>
</dbReference>
<feature type="region of interest" description="Disordered" evidence="2">
    <location>
        <begin position="229"/>
        <end position="261"/>
    </location>
</feature>
<evidence type="ECO:0000313" key="4">
    <source>
        <dbReference type="Proteomes" id="UP001516023"/>
    </source>
</evidence>
<gene>
    <name evidence="3" type="ORF">HJC23_009443</name>
</gene>
<dbReference type="Proteomes" id="UP001516023">
    <property type="component" value="Unassembled WGS sequence"/>
</dbReference>
<protein>
    <submittedName>
        <fullName evidence="3">Uncharacterized protein</fullName>
    </submittedName>
</protein>
<dbReference type="AlphaFoldDB" id="A0ABD3Q0R6"/>
<sequence length="524" mass="56902">MNTEIGPSIPSQPSDLTKTSQRNTFVASDDIQRAVSIGTEQADSARLRRPGAKRNQNLRNSFTSSSTSVNDHRHASGTAAAVGNGRGKGGLFPFRRRTLCTENVSHSHFQCSRKYYLETFAIILITFNAPLISGFKKDPDVIDSCSISNFHQVFNEVKAENPLAAMGAVQQITVRRLSQLQKLQKEQQEELNRLAQDAQDDERKTGLAAKALNKFVDIIRVGPVAPVEGEDHGIKATGPYSSRPAHKSHLDDSFVSSSSSDCAHDKTLPIMKFAGFRRNSASAVNRESSQLSSAQSTFSEFNSSNDSLTLTKPRTANEMYAIAANEQGENMALMRSVDDFSVMLSVGDLSRRSGDSLISNMSGLILAELTKSAQDTEAEADIRDGNAYNGSFDSDCVDDFVLATCFDSTIHTSSGLADNRRQDQEKMIEWSGLEKATKTPSKFANSNIRRIDETDSCQADARSALSGLSDCTSACGSDGLIVGFPLRCENSNASSDNLLEDNDECVGLEGFAADFSAWDNRSEG</sequence>
<feature type="coiled-coil region" evidence="1">
    <location>
        <begin position="177"/>
        <end position="204"/>
    </location>
</feature>